<proteinExistence type="predicted"/>
<accession>A0A173H0T8</accession>
<feature type="region of interest" description="Disordered" evidence="1">
    <location>
        <begin position="139"/>
        <end position="166"/>
    </location>
</feature>
<protein>
    <submittedName>
        <fullName evidence="2">Uncharacterized protein</fullName>
    </submittedName>
</protein>
<reference evidence="2" key="1">
    <citation type="journal article" date="2016" name="Org. Lett.">
        <title>Isolation, Structure Elucidation, Biosynthesis, and Synthesis of Antalid, a Secondary Metabolite from Polyangium species.</title>
        <authorList>
            <person name="Tautz T."/>
            <person name="Hoffmann J."/>
            <person name="Hoffmann T."/>
            <person name="Steinmetz H."/>
            <person name="Washausen P."/>
            <person name="Kunze B."/>
            <person name="Huch V."/>
            <person name="Kitsche A."/>
            <person name="Reichenbach H."/>
            <person name="Hofle G."/>
            <person name="Muller R."/>
            <person name="Kalesse M."/>
        </authorList>
    </citation>
    <scope>NUCLEOTIDE SEQUENCE</scope>
    <source>
        <strain evidence="2">Pl sm9</strain>
    </source>
</reference>
<sequence>MLESPYRSMNVVGKLSSCYVTLVMPRDEVAWMLPEGLALGPQDHTPPGTHPVVLAFSHRYDVHVTLPRLLLPGTTYKEQAIGVPFVHAKRDLCGGRARGPFLYLPRLFASQILPVIGGWLFWGLAKQLGRIREMSFGPDKGANGAGAEAPRSEKNPHETRHETGTYRVFPPGDDAESIVSLSYEVTGDFQPITQVPNHEVILDVLRQPLICCQPVARGPLFSCADHENDWERAQARPLHTTTRIEDAFVPGLVVGTYRSRGLDMSPLGSFQLRAPFKLSLPHCCGRGHSLA</sequence>
<dbReference type="AlphaFoldDB" id="A0A173H0T8"/>
<feature type="compositionally biased region" description="Basic and acidic residues" evidence="1">
    <location>
        <begin position="150"/>
        <end position="164"/>
    </location>
</feature>
<dbReference type="InterPro" id="IPR023375">
    <property type="entry name" value="ADC_dom_sf"/>
</dbReference>
<evidence type="ECO:0000313" key="2">
    <source>
        <dbReference type="EMBL" id="ANI24095.1"/>
    </source>
</evidence>
<evidence type="ECO:0000256" key="1">
    <source>
        <dbReference type="SAM" id="MobiDB-lite"/>
    </source>
</evidence>
<dbReference type="SUPFAM" id="SSF160104">
    <property type="entry name" value="Acetoacetate decarboxylase-like"/>
    <property type="match status" value="1"/>
</dbReference>
<dbReference type="Gene3D" id="2.40.400.10">
    <property type="entry name" value="Acetoacetate decarboxylase-like"/>
    <property type="match status" value="1"/>
</dbReference>
<organism evidence="2">
    <name type="scientific">Polyangium spumosum</name>
    <dbReference type="NCBI Taxonomy" id="889282"/>
    <lineage>
        <taxon>Bacteria</taxon>
        <taxon>Pseudomonadati</taxon>
        <taxon>Myxococcota</taxon>
        <taxon>Polyangia</taxon>
        <taxon>Polyangiales</taxon>
        <taxon>Polyangiaceae</taxon>
        <taxon>Polyangium</taxon>
    </lineage>
</organism>
<dbReference type="EMBL" id="KU245058">
    <property type="protein sequence ID" value="ANI24095.1"/>
    <property type="molecule type" value="Genomic_DNA"/>
</dbReference>
<name>A0A173H0T8_9BACT</name>